<comment type="caution">
    <text evidence="2">The sequence shown here is derived from an EMBL/GenBank/DDBJ whole genome shotgun (WGS) entry which is preliminary data.</text>
</comment>
<dbReference type="RefSeq" id="XP_064702802.1">
    <property type="nucleotide sequence ID" value="XM_064850320.1"/>
</dbReference>
<evidence type="ECO:0000313" key="3">
    <source>
        <dbReference type="Proteomes" id="UP001358417"/>
    </source>
</evidence>
<protein>
    <submittedName>
        <fullName evidence="2">Uncharacterized protein</fullName>
    </submittedName>
</protein>
<dbReference type="GeneID" id="89974931"/>
<accession>A0AAV9N2Z8</accession>
<name>A0AAV9N2Z8_9EURO</name>
<keyword evidence="3" id="KW-1185">Reference proteome</keyword>
<dbReference type="AlphaFoldDB" id="A0AAV9N2Z8"/>
<dbReference type="EMBL" id="JAVRRD010000026">
    <property type="protein sequence ID" value="KAK5047240.1"/>
    <property type="molecule type" value="Genomic_DNA"/>
</dbReference>
<dbReference type="Proteomes" id="UP001358417">
    <property type="component" value="Unassembled WGS sequence"/>
</dbReference>
<feature type="region of interest" description="Disordered" evidence="1">
    <location>
        <begin position="43"/>
        <end position="119"/>
    </location>
</feature>
<sequence>MKLPSGYAAESHWAWSMSDPSFWSNNTSVWAELLDDNYLLDSPKQRVTSSDKARQNNPNQMEGMEVVARARSTSVDDKQRNDSTDSTDSTDSLSEVPSRDDAPMPTSTQMVERPRVRTARSLRQKEVVDIGRNLQRIKQRQAQQLFIRTESTESIEEDDLECECTGCKGKKVTKQYGGQTRSTIQTRLNAISF</sequence>
<evidence type="ECO:0000313" key="2">
    <source>
        <dbReference type="EMBL" id="KAK5047240.1"/>
    </source>
</evidence>
<proteinExistence type="predicted"/>
<organism evidence="2 3">
    <name type="scientific">Exophiala bonariae</name>
    <dbReference type="NCBI Taxonomy" id="1690606"/>
    <lineage>
        <taxon>Eukaryota</taxon>
        <taxon>Fungi</taxon>
        <taxon>Dikarya</taxon>
        <taxon>Ascomycota</taxon>
        <taxon>Pezizomycotina</taxon>
        <taxon>Eurotiomycetes</taxon>
        <taxon>Chaetothyriomycetidae</taxon>
        <taxon>Chaetothyriales</taxon>
        <taxon>Herpotrichiellaceae</taxon>
        <taxon>Exophiala</taxon>
    </lineage>
</organism>
<evidence type="ECO:0000256" key="1">
    <source>
        <dbReference type="SAM" id="MobiDB-lite"/>
    </source>
</evidence>
<gene>
    <name evidence="2" type="ORF">LTR84_006762</name>
</gene>
<reference evidence="2 3" key="1">
    <citation type="submission" date="2023-08" db="EMBL/GenBank/DDBJ databases">
        <title>Black Yeasts Isolated from many extreme environments.</title>
        <authorList>
            <person name="Coleine C."/>
            <person name="Stajich J.E."/>
            <person name="Selbmann L."/>
        </authorList>
    </citation>
    <scope>NUCLEOTIDE SEQUENCE [LARGE SCALE GENOMIC DNA]</scope>
    <source>
        <strain evidence="2 3">CCFEE 5792</strain>
    </source>
</reference>
<feature type="compositionally biased region" description="Basic and acidic residues" evidence="1">
    <location>
        <begin position="74"/>
        <end position="83"/>
    </location>
</feature>